<name>A0A5B8J849_9MOLU</name>
<dbReference type="PROSITE" id="PS50929">
    <property type="entry name" value="ABC_TM1F"/>
    <property type="match status" value="1"/>
</dbReference>
<feature type="transmembrane region" description="Helical" evidence="10">
    <location>
        <begin position="144"/>
        <end position="164"/>
    </location>
</feature>
<organism evidence="13 14">
    <name type="scientific">Mycoplasma anserisalpingitidis</name>
    <dbReference type="NCBI Taxonomy" id="519450"/>
    <lineage>
        <taxon>Bacteria</taxon>
        <taxon>Bacillati</taxon>
        <taxon>Mycoplasmatota</taxon>
        <taxon>Mollicutes</taxon>
        <taxon>Mycoplasmataceae</taxon>
        <taxon>Mycoplasma</taxon>
    </lineage>
</organism>
<dbReference type="GO" id="GO:0015421">
    <property type="term" value="F:ABC-type oligopeptide transporter activity"/>
    <property type="evidence" value="ECO:0007669"/>
    <property type="project" value="TreeGrafter"/>
</dbReference>
<dbReference type="Gene3D" id="3.40.50.300">
    <property type="entry name" value="P-loop containing nucleotide triphosphate hydrolases"/>
    <property type="match status" value="1"/>
</dbReference>
<accession>A0A5B8J849</accession>
<feature type="transmembrane region" description="Helical" evidence="10">
    <location>
        <begin position="12"/>
        <end position="37"/>
    </location>
</feature>
<reference evidence="13 14" key="1">
    <citation type="journal article" date="2019" name="Microbiol. Resour. Announc.">
        <title>Complete Genome Sequences of Three Mycoplasma anserisalpingitis (Mycoplasma sp. 1220) Strains.</title>
        <authorList>
            <person name="Grozner D."/>
            <person name="Forro B."/>
            <person name="Kovacs A.B."/>
            <person name="Marton S."/>
            <person name="Banyai K."/>
            <person name="Kreizinger Z."/>
            <person name="Sulyok K.M."/>
            <person name="Gyuranecz M."/>
        </authorList>
    </citation>
    <scope>NUCLEOTIDE SEQUENCE [LARGE SCALE GENOMIC DNA]</scope>
    <source>
        <strain evidence="13 14">ATCC:BAA-2147</strain>
    </source>
</reference>
<dbReference type="InterPro" id="IPR003439">
    <property type="entry name" value="ABC_transporter-like_ATP-bd"/>
</dbReference>
<feature type="domain" description="ABC transporter" evidence="11">
    <location>
        <begin position="352"/>
        <end position="588"/>
    </location>
</feature>
<feature type="transmembrane region" description="Helical" evidence="10">
    <location>
        <begin position="69"/>
        <end position="93"/>
    </location>
</feature>
<dbReference type="SUPFAM" id="SSF90123">
    <property type="entry name" value="ABC transporter transmembrane region"/>
    <property type="match status" value="1"/>
</dbReference>
<comment type="subcellular location">
    <subcellularLocation>
        <location evidence="1">Cell membrane</location>
        <topology evidence="1">Multi-pass membrane protein</topology>
    </subcellularLocation>
</comment>
<dbReference type="InterPro" id="IPR027417">
    <property type="entry name" value="P-loop_NTPase"/>
</dbReference>
<evidence type="ECO:0000259" key="12">
    <source>
        <dbReference type="PROSITE" id="PS50929"/>
    </source>
</evidence>
<keyword evidence="6" id="KW-0547">Nucleotide-binding</keyword>
<evidence type="ECO:0000256" key="4">
    <source>
        <dbReference type="ARBA" id="ARBA00022475"/>
    </source>
</evidence>
<dbReference type="InterPro" id="IPR017871">
    <property type="entry name" value="ABC_transporter-like_CS"/>
</dbReference>
<evidence type="ECO:0000256" key="1">
    <source>
        <dbReference type="ARBA" id="ARBA00004651"/>
    </source>
</evidence>
<dbReference type="FunFam" id="3.40.50.300:FF:000221">
    <property type="entry name" value="Multidrug ABC transporter ATP-binding protein"/>
    <property type="match status" value="1"/>
</dbReference>
<dbReference type="SMART" id="SM00382">
    <property type="entry name" value="AAA"/>
    <property type="match status" value="1"/>
</dbReference>
<evidence type="ECO:0000313" key="14">
    <source>
        <dbReference type="Proteomes" id="UP000318927"/>
    </source>
</evidence>
<dbReference type="InterPro" id="IPR011527">
    <property type="entry name" value="ABC1_TM_dom"/>
</dbReference>
<feature type="transmembrane region" description="Helical" evidence="10">
    <location>
        <begin position="266"/>
        <end position="285"/>
    </location>
</feature>
<evidence type="ECO:0000256" key="9">
    <source>
        <dbReference type="ARBA" id="ARBA00023136"/>
    </source>
</evidence>
<dbReference type="Pfam" id="PF00664">
    <property type="entry name" value="ABC_membrane"/>
    <property type="match status" value="1"/>
</dbReference>
<evidence type="ECO:0000256" key="10">
    <source>
        <dbReference type="SAM" id="Phobius"/>
    </source>
</evidence>
<keyword evidence="4" id="KW-1003">Cell membrane</keyword>
<dbReference type="Pfam" id="PF00005">
    <property type="entry name" value="ABC_tran"/>
    <property type="match status" value="1"/>
</dbReference>
<dbReference type="RefSeq" id="WP_146368785.1">
    <property type="nucleotide sequence ID" value="NZ_CP042295.1"/>
</dbReference>
<dbReference type="PROSITE" id="PS00211">
    <property type="entry name" value="ABC_TRANSPORTER_1"/>
    <property type="match status" value="1"/>
</dbReference>
<comment type="similarity">
    <text evidence="2">Belongs to the ABC transporter superfamily.</text>
</comment>
<evidence type="ECO:0000256" key="6">
    <source>
        <dbReference type="ARBA" id="ARBA00022741"/>
    </source>
</evidence>
<dbReference type="PROSITE" id="PS50893">
    <property type="entry name" value="ABC_TRANSPORTER_2"/>
    <property type="match status" value="1"/>
</dbReference>
<evidence type="ECO:0000256" key="3">
    <source>
        <dbReference type="ARBA" id="ARBA00022448"/>
    </source>
</evidence>
<keyword evidence="3" id="KW-0813">Transport</keyword>
<dbReference type="InterPro" id="IPR039421">
    <property type="entry name" value="Type_1_exporter"/>
</dbReference>
<evidence type="ECO:0000259" key="11">
    <source>
        <dbReference type="PROSITE" id="PS50893"/>
    </source>
</evidence>
<dbReference type="GO" id="GO:0005886">
    <property type="term" value="C:plasma membrane"/>
    <property type="evidence" value="ECO:0007669"/>
    <property type="project" value="UniProtKB-SubCell"/>
</dbReference>
<feature type="domain" description="ABC transmembrane type-1" evidence="12">
    <location>
        <begin position="17"/>
        <end position="320"/>
    </location>
</feature>
<dbReference type="KEGG" id="mans:FRW55_03725"/>
<protein>
    <submittedName>
        <fullName evidence="13">ABC transporter ATP-binding protein</fullName>
    </submittedName>
</protein>
<feature type="transmembrane region" description="Helical" evidence="10">
    <location>
        <begin position="170"/>
        <end position="192"/>
    </location>
</feature>
<dbReference type="InterPro" id="IPR036640">
    <property type="entry name" value="ABC1_TM_sf"/>
</dbReference>
<dbReference type="EMBL" id="CP042295">
    <property type="protein sequence ID" value="QDY87242.1"/>
    <property type="molecule type" value="Genomic_DNA"/>
</dbReference>
<dbReference type="GO" id="GO:0016887">
    <property type="term" value="F:ATP hydrolysis activity"/>
    <property type="evidence" value="ECO:0007669"/>
    <property type="project" value="InterPro"/>
</dbReference>
<dbReference type="AlphaFoldDB" id="A0A5B8J849"/>
<keyword evidence="5 10" id="KW-0812">Transmembrane</keyword>
<evidence type="ECO:0000313" key="13">
    <source>
        <dbReference type="EMBL" id="QDY87242.1"/>
    </source>
</evidence>
<proteinExistence type="inferred from homology"/>
<keyword evidence="8 10" id="KW-1133">Transmembrane helix</keyword>
<evidence type="ECO:0000256" key="5">
    <source>
        <dbReference type="ARBA" id="ARBA00022692"/>
    </source>
</evidence>
<sequence>MLRVIKLFSTKLKFVILITVVFNFIPSFVVMLIPSLIRQFIEYANAKEINYIEIFLWKFSSNSETLDNYNLLVIITLCAAFLLFLCNLIPSLLNNYILNQTRYETRKIMFNKIIKLKKEQIDSLSYARIMTLFSNDIRKIVDGIYFVTKSILQNIFNLVWGLIFSITLSILYSISIFILIPLIIIISSIIIYKIFPLFRKENAVFEEINDKVKEDINLIQLVKSYNLEDDRYEVFSKSNNKLYDISIKANKLNIIAWRFNDFSNDIATIIVFLIGGLLIYFTGAANSSSEVGKIYQFNSYMWIISSSIFSLSQTINSLTRSQVSAKRYLEILNIECEEIQSAKEIKLISNEIEFKNVSFKYSNSDSDQNTLKNISFKIPSNKTVGVIGKTGSGKSTLALLLVKELKPTDGEIFVGGVNINEIDYNDFHSKVSQVFQKPLIFSGTIKENIEFSTHNYAKDAVEKASKVACLDFVNEYDKKFDQLIGQRGINLSGGQKQRIAIAQAILKNPQILVLDDTTSALDNKTDLLVRKNLSNSLINTTVFIISQKINSVSNADTIIVLDAGKIIDQGTHSELLARCQIYKDFASVQKENYEKQ</sequence>
<dbReference type="Gene3D" id="1.20.1560.10">
    <property type="entry name" value="ABC transporter type 1, transmembrane domain"/>
    <property type="match status" value="1"/>
</dbReference>
<keyword evidence="7 13" id="KW-0067">ATP-binding</keyword>
<dbReference type="OrthoDB" id="383768at2"/>
<dbReference type="Proteomes" id="UP000318927">
    <property type="component" value="Chromosome"/>
</dbReference>
<dbReference type="PANTHER" id="PTHR43394:SF1">
    <property type="entry name" value="ATP-BINDING CASSETTE SUB-FAMILY B MEMBER 10, MITOCHONDRIAL"/>
    <property type="match status" value="1"/>
</dbReference>
<dbReference type="PANTHER" id="PTHR43394">
    <property type="entry name" value="ATP-DEPENDENT PERMEASE MDL1, MITOCHONDRIAL"/>
    <property type="match status" value="1"/>
</dbReference>
<evidence type="ECO:0000256" key="8">
    <source>
        <dbReference type="ARBA" id="ARBA00022989"/>
    </source>
</evidence>
<dbReference type="GO" id="GO:0005524">
    <property type="term" value="F:ATP binding"/>
    <property type="evidence" value="ECO:0007669"/>
    <property type="project" value="UniProtKB-KW"/>
</dbReference>
<dbReference type="InterPro" id="IPR003593">
    <property type="entry name" value="AAA+_ATPase"/>
</dbReference>
<keyword evidence="9 10" id="KW-0472">Membrane</keyword>
<evidence type="ECO:0000256" key="2">
    <source>
        <dbReference type="ARBA" id="ARBA00005417"/>
    </source>
</evidence>
<dbReference type="SUPFAM" id="SSF52540">
    <property type="entry name" value="P-loop containing nucleoside triphosphate hydrolases"/>
    <property type="match status" value="1"/>
</dbReference>
<keyword evidence="14" id="KW-1185">Reference proteome</keyword>
<evidence type="ECO:0000256" key="7">
    <source>
        <dbReference type="ARBA" id="ARBA00022840"/>
    </source>
</evidence>
<gene>
    <name evidence="13" type="ORF">FRW55_03725</name>
</gene>